<gene>
    <name evidence="1" type="ORF">BDY19DRAFT_1050832</name>
</gene>
<evidence type="ECO:0000313" key="2">
    <source>
        <dbReference type="Proteomes" id="UP001055072"/>
    </source>
</evidence>
<evidence type="ECO:0000313" key="1">
    <source>
        <dbReference type="EMBL" id="KAI0085051.1"/>
    </source>
</evidence>
<accession>A0ACB8TSU3</accession>
<keyword evidence="2" id="KW-1185">Reference proteome</keyword>
<comment type="caution">
    <text evidence="1">The sequence shown here is derived from an EMBL/GenBank/DDBJ whole genome shotgun (WGS) entry which is preliminary data.</text>
</comment>
<name>A0ACB8TSU3_9APHY</name>
<proteinExistence type="predicted"/>
<dbReference type="EMBL" id="MU274935">
    <property type="protein sequence ID" value="KAI0085051.1"/>
    <property type="molecule type" value="Genomic_DNA"/>
</dbReference>
<reference evidence="1" key="1">
    <citation type="journal article" date="2021" name="Environ. Microbiol.">
        <title>Gene family expansions and transcriptome signatures uncover fungal adaptations to wood decay.</title>
        <authorList>
            <person name="Hage H."/>
            <person name="Miyauchi S."/>
            <person name="Viragh M."/>
            <person name="Drula E."/>
            <person name="Min B."/>
            <person name="Chaduli D."/>
            <person name="Navarro D."/>
            <person name="Favel A."/>
            <person name="Norest M."/>
            <person name="Lesage-Meessen L."/>
            <person name="Balint B."/>
            <person name="Merenyi Z."/>
            <person name="de Eugenio L."/>
            <person name="Morin E."/>
            <person name="Martinez A.T."/>
            <person name="Baldrian P."/>
            <person name="Stursova M."/>
            <person name="Martinez M.J."/>
            <person name="Novotny C."/>
            <person name="Magnuson J.K."/>
            <person name="Spatafora J.W."/>
            <person name="Maurice S."/>
            <person name="Pangilinan J."/>
            <person name="Andreopoulos W."/>
            <person name="LaButti K."/>
            <person name="Hundley H."/>
            <person name="Na H."/>
            <person name="Kuo A."/>
            <person name="Barry K."/>
            <person name="Lipzen A."/>
            <person name="Henrissat B."/>
            <person name="Riley R."/>
            <person name="Ahrendt S."/>
            <person name="Nagy L.G."/>
            <person name="Grigoriev I.V."/>
            <person name="Martin F."/>
            <person name="Rosso M.N."/>
        </authorList>
    </citation>
    <scope>NUCLEOTIDE SEQUENCE</scope>
    <source>
        <strain evidence="1">CBS 384.51</strain>
    </source>
</reference>
<protein>
    <submittedName>
        <fullName evidence="1">Uncharacterized protein</fullName>
    </submittedName>
</protein>
<sequence length="234" mass="26430">MFSMLPYPQVIPTMASPDSISKHLDSVGLENLEREDILKLAKRCGIDTIRNICRFLAKRQGGVRSTLSKRNTSVLQEDEAEITTELETMEEEDISTASEQSDEKSSVTVFDKIEECNHPPRIIYKETEYGFVAQRIDEDPDLLSLSAATANNDYKPTYTTVPGATWPTLAVYQPEGFVQYVATPMYDEAWYSEYTMDMDTQEEKGAILGSWQLTGAYESDMEDELEADEFGVLL</sequence>
<dbReference type="Proteomes" id="UP001055072">
    <property type="component" value="Unassembled WGS sequence"/>
</dbReference>
<organism evidence="1 2">
    <name type="scientific">Irpex rosettiformis</name>
    <dbReference type="NCBI Taxonomy" id="378272"/>
    <lineage>
        <taxon>Eukaryota</taxon>
        <taxon>Fungi</taxon>
        <taxon>Dikarya</taxon>
        <taxon>Basidiomycota</taxon>
        <taxon>Agaricomycotina</taxon>
        <taxon>Agaricomycetes</taxon>
        <taxon>Polyporales</taxon>
        <taxon>Irpicaceae</taxon>
        <taxon>Irpex</taxon>
    </lineage>
</organism>